<feature type="transmembrane region" description="Helical" evidence="1">
    <location>
        <begin position="40"/>
        <end position="59"/>
    </location>
</feature>
<feature type="transmembrane region" description="Helical" evidence="1">
    <location>
        <begin position="167"/>
        <end position="187"/>
    </location>
</feature>
<evidence type="ECO:0000256" key="1">
    <source>
        <dbReference type="SAM" id="Phobius"/>
    </source>
</evidence>
<feature type="transmembrane region" description="Helical" evidence="1">
    <location>
        <begin position="71"/>
        <end position="95"/>
    </location>
</feature>
<keyword evidence="1" id="KW-0472">Membrane</keyword>
<protein>
    <submittedName>
        <fullName evidence="2">Uncharacterized protein</fullName>
    </submittedName>
</protein>
<keyword evidence="3" id="KW-1185">Reference proteome</keyword>
<dbReference type="Proteomes" id="UP001500804">
    <property type="component" value="Unassembled WGS sequence"/>
</dbReference>
<keyword evidence="1" id="KW-0812">Transmembrane</keyword>
<gene>
    <name evidence="2" type="ORF">GCM10023320_33220</name>
</gene>
<feature type="transmembrane region" description="Helical" evidence="1">
    <location>
        <begin position="142"/>
        <end position="161"/>
    </location>
</feature>
<dbReference type="EMBL" id="BAABJO010000011">
    <property type="protein sequence ID" value="GAA5122659.1"/>
    <property type="molecule type" value="Genomic_DNA"/>
</dbReference>
<accession>A0ABP9NJP9</accession>
<sequence>MPRWIIVVAVALPGAVLALIGLFHPAELDASTATRWWQLHVLLLPIFPLLAVALWVLLRGESGPLARIARVAAYVFAVYYTGLDTLAGIAAGRVVDVEGERGEAALALSALGNELAEVGVYAFAVAVVLTAVVRVRRDGRRALAGAVLLVVATVPFLHGHIYWPVGGLAMVGISAGCALLAATADLIHRSVHPD</sequence>
<organism evidence="2 3">
    <name type="scientific">Pseudonocardia adelaidensis</name>
    <dbReference type="NCBI Taxonomy" id="648754"/>
    <lineage>
        <taxon>Bacteria</taxon>
        <taxon>Bacillati</taxon>
        <taxon>Actinomycetota</taxon>
        <taxon>Actinomycetes</taxon>
        <taxon>Pseudonocardiales</taxon>
        <taxon>Pseudonocardiaceae</taxon>
        <taxon>Pseudonocardia</taxon>
    </lineage>
</organism>
<keyword evidence="1" id="KW-1133">Transmembrane helix</keyword>
<name>A0ABP9NJP9_9PSEU</name>
<evidence type="ECO:0000313" key="2">
    <source>
        <dbReference type="EMBL" id="GAA5122659.1"/>
    </source>
</evidence>
<proteinExistence type="predicted"/>
<feature type="transmembrane region" description="Helical" evidence="1">
    <location>
        <begin position="115"/>
        <end position="135"/>
    </location>
</feature>
<reference evidence="3" key="1">
    <citation type="journal article" date="2019" name="Int. J. Syst. Evol. Microbiol.">
        <title>The Global Catalogue of Microorganisms (GCM) 10K type strain sequencing project: providing services to taxonomists for standard genome sequencing and annotation.</title>
        <authorList>
            <consortium name="The Broad Institute Genomics Platform"/>
            <consortium name="The Broad Institute Genome Sequencing Center for Infectious Disease"/>
            <person name="Wu L."/>
            <person name="Ma J."/>
        </authorList>
    </citation>
    <scope>NUCLEOTIDE SEQUENCE [LARGE SCALE GENOMIC DNA]</scope>
    <source>
        <strain evidence="3">JCM 18302</strain>
    </source>
</reference>
<evidence type="ECO:0000313" key="3">
    <source>
        <dbReference type="Proteomes" id="UP001500804"/>
    </source>
</evidence>
<dbReference type="RefSeq" id="WP_345605995.1">
    <property type="nucleotide sequence ID" value="NZ_BAABJO010000011.1"/>
</dbReference>
<comment type="caution">
    <text evidence="2">The sequence shown here is derived from an EMBL/GenBank/DDBJ whole genome shotgun (WGS) entry which is preliminary data.</text>
</comment>